<dbReference type="AlphaFoldDB" id="A0A3N5AQQ5"/>
<dbReference type="OrthoDB" id="9802710at2"/>
<dbReference type="Pfam" id="PF06107">
    <property type="entry name" value="DUF951"/>
    <property type="match status" value="1"/>
</dbReference>
<dbReference type="RefSeq" id="WP_123930139.1">
    <property type="nucleotide sequence ID" value="NZ_RKRE01000002.1"/>
</dbReference>
<evidence type="ECO:0000313" key="1">
    <source>
        <dbReference type="EMBL" id="RPF47187.1"/>
    </source>
</evidence>
<dbReference type="EMBL" id="RKRE01000002">
    <property type="protein sequence ID" value="RPF47187.1"/>
    <property type="molecule type" value="Genomic_DNA"/>
</dbReference>
<dbReference type="Proteomes" id="UP000282654">
    <property type="component" value="Unassembled WGS sequence"/>
</dbReference>
<sequence length="64" mass="7132">MFVLRTGDLVRLRKRHPCGSDTWEVLRTGVDVRLKCCGCGRIILIPREKLLRSLKGGKPLGGAE</sequence>
<keyword evidence="2" id="KW-1185">Reference proteome</keyword>
<reference evidence="1 2" key="1">
    <citation type="submission" date="2018-11" db="EMBL/GenBank/DDBJ databases">
        <title>Genomic Encyclopedia of Type Strains, Phase IV (KMG-IV): sequencing the most valuable type-strain genomes for metagenomic binning, comparative biology and taxonomic classification.</title>
        <authorList>
            <person name="Goeker M."/>
        </authorList>
    </citation>
    <scope>NUCLEOTIDE SEQUENCE [LARGE SCALE GENOMIC DNA]</scope>
    <source>
        <strain evidence="1 2">DSM 102936</strain>
    </source>
</reference>
<name>A0A3N5AQQ5_9THEO</name>
<protein>
    <recommendedName>
        <fullName evidence="3">DUF951 family protein</fullName>
    </recommendedName>
</protein>
<dbReference type="InterPro" id="IPR009296">
    <property type="entry name" value="DUF951"/>
</dbReference>
<dbReference type="PANTHER" id="PTHR38455:SF1">
    <property type="entry name" value="DUF951 DOMAIN-CONTAINING PROTEIN"/>
    <property type="match status" value="1"/>
</dbReference>
<evidence type="ECO:0000313" key="2">
    <source>
        <dbReference type="Proteomes" id="UP000282654"/>
    </source>
</evidence>
<organism evidence="1 2">
    <name type="scientific">Thermodesulfitimonas autotrophica</name>
    <dbReference type="NCBI Taxonomy" id="1894989"/>
    <lineage>
        <taxon>Bacteria</taxon>
        <taxon>Bacillati</taxon>
        <taxon>Bacillota</taxon>
        <taxon>Clostridia</taxon>
        <taxon>Thermoanaerobacterales</taxon>
        <taxon>Thermoanaerobacteraceae</taxon>
        <taxon>Thermodesulfitimonas</taxon>
    </lineage>
</organism>
<proteinExistence type="predicted"/>
<dbReference type="PANTHER" id="PTHR38455">
    <property type="entry name" value="HYPOTHETICAL CYTOSOLIC PROTEIN"/>
    <property type="match status" value="1"/>
</dbReference>
<accession>A0A3N5AQQ5</accession>
<evidence type="ECO:0008006" key="3">
    <source>
        <dbReference type="Google" id="ProtNLM"/>
    </source>
</evidence>
<gene>
    <name evidence="1" type="ORF">EDD75_1471</name>
</gene>
<comment type="caution">
    <text evidence="1">The sequence shown here is derived from an EMBL/GenBank/DDBJ whole genome shotgun (WGS) entry which is preliminary data.</text>
</comment>